<keyword evidence="2" id="KW-1185">Reference proteome</keyword>
<accession>A0A420XWT6</accession>
<reference evidence="1 2" key="1">
    <citation type="submission" date="2018-08" db="EMBL/GenBank/DDBJ databases">
        <title>Draft genome of the lignicolous fungus Coniochaeta pulveracea.</title>
        <authorList>
            <person name="Borstlap C.J."/>
            <person name="De Witt R.N."/>
            <person name="Botha A."/>
            <person name="Volschenk H."/>
        </authorList>
    </citation>
    <scope>NUCLEOTIDE SEQUENCE [LARGE SCALE GENOMIC DNA]</scope>
    <source>
        <strain evidence="1 2">CAB683</strain>
    </source>
</reference>
<comment type="caution">
    <text evidence="1">The sequence shown here is derived from an EMBL/GenBank/DDBJ whole genome shotgun (WGS) entry which is preliminary data.</text>
</comment>
<dbReference type="EMBL" id="QVQW01000120">
    <property type="protein sequence ID" value="RKU40111.1"/>
    <property type="molecule type" value="Genomic_DNA"/>
</dbReference>
<dbReference type="Proteomes" id="UP000275385">
    <property type="component" value="Unassembled WGS sequence"/>
</dbReference>
<organism evidence="1 2">
    <name type="scientific">Coniochaeta pulveracea</name>
    <dbReference type="NCBI Taxonomy" id="177199"/>
    <lineage>
        <taxon>Eukaryota</taxon>
        <taxon>Fungi</taxon>
        <taxon>Dikarya</taxon>
        <taxon>Ascomycota</taxon>
        <taxon>Pezizomycotina</taxon>
        <taxon>Sordariomycetes</taxon>
        <taxon>Sordariomycetidae</taxon>
        <taxon>Coniochaetales</taxon>
        <taxon>Coniochaetaceae</taxon>
        <taxon>Coniochaeta</taxon>
    </lineage>
</organism>
<dbReference type="AlphaFoldDB" id="A0A420XWT6"/>
<gene>
    <name evidence="1" type="ORF">DL546_000936</name>
</gene>
<name>A0A420XWT6_9PEZI</name>
<protein>
    <submittedName>
        <fullName evidence="1">Uncharacterized protein</fullName>
    </submittedName>
</protein>
<evidence type="ECO:0000313" key="1">
    <source>
        <dbReference type="EMBL" id="RKU40111.1"/>
    </source>
</evidence>
<proteinExistence type="predicted"/>
<evidence type="ECO:0000313" key="2">
    <source>
        <dbReference type="Proteomes" id="UP000275385"/>
    </source>
</evidence>
<sequence length="131" mass="14500">MNHILMTQASSWQNSEQDDHDYQCTTSTHSYLKWPFVQLVIANVGSFFADNQPQKPWPLDQGPRIVPRPIQTASDTSSSLSTFFVVAPMSLHSPMSPLLLPPFAAPVVQSTTLARKTNPSPSRFMTGVSLI</sequence>